<evidence type="ECO:0000256" key="4">
    <source>
        <dbReference type="ARBA" id="ARBA00023136"/>
    </source>
</evidence>
<name>A0A818CCY4_9BILA</name>
<gene>
    <name evidence="9" type="ORF">HFQ381_LOCUS25745</name>
    <name evidence="7" type="ORF">LUA448_LOCUS20162</name>
    <name evidence="8" type="ORF">TIS948_LOCUS30360</name>
    <name evidence="10" type="ORF">UJA718_LOCUS28520</name>
</gene>
<evidence type="ECO:0000256" key="1">
    <source>
        <dbReference type="ARBA" id="ARBA00004370"/>
    </source>
</evidence>
<sequence>MSSANDTILYIARLQYISGQITMYMSIIIYAFGVIGNVLNLLVFGQQSLRSQPCVVYFLLVSILNLTIIFAGVTPRALQSFFLFMDRTETVSVLCKLRIVSLFVMRTIASWLLALASVDRYLISSRNAHIRQMSNMKNAFILISIISIISLIVWVESIYCFDANLVGTPQKCYAKSDACRIFNDLTQSIITTIIPSTVMLIIGLFTIRNIQQVQRVGPSSIDTSTGNTRRNRKDEKSLTLMLFAQIMLLTIFTLPQAGQKFYLTYSFYKPKTSSQRALESLIFNFVLLLTYAPNCIAFYLFTLTGTLFRATLFKLLKDGIQHLNCFH</sequence>
<dbReference type="OrthoDB" id="10000515at2759"/>
<dbReference type="InterPro" id="IPR017452">
    <property type="entry name" value="GPCR_Rhodpsn_7TM"/>
</dbReference>
<keyword evidence="3 5" id="KW-1133">Transmembrane helix</keyword>
<evidence type="ECO:0000313" key="11">
    <source>
        <dbReference type="Proteomes" id="UP000663825"/>
    </source>
</evidence>
<dbReference type="Proteomes" id="UP000663833">
    <property type="component" value="Unassembled WGS sequence"/>
</dbReference>
<dbReference type="GO" id="GO:0004930">
    <property type="term" value="F:G protein-coupled receptor activity"/>
    <property type="evidence" value="ECO:0007669"/>
    <property type="project" value="InterPro"/>
</dbReference>
<protein>
    <recommendedName>
        <fullName evidence="6">G-protein coupled receptors family 1 profile domain-containing protein</fullName>
    </recommendedName>
</protein>
<evidence type="ECO:0000313" key="10">
    <source>
        <dbReference type="EMBL" id="CAF4536709.1"/>
    </source>
</evidence>
<keyword evidence="4 5" id="KW-0472">Membrane</keyword>
<evidence type="ECO:0000256" key="2">
    <source>
        <dbReference type="ARBA" id="ARBA00022692"/>
    </source>
</evidence>
<keyword evidence="2 5" id="KW-0812">Transmembrane</keyword>
<dbReference type="InterPro" id="IPR000276">
    <property type="entry name" value="GPCR_Rhodpsn"/>
</dbReference>
<feature type="transmembrane region" description="Helical" evidence="5">
    <location>
        <begin position="98"/>
        <end position="118"/>
    </location>
</feature>
<reference evidence="8" key="1">
    <citation type="submission" date="2021-02" db="EMBL/GenBank/DDBJ databases">
        <authorList>
            <person name="Nowell W R."/>
        </authorList>
    </citation>
    <scope>NUCLEOTIDE SEQUENCE</scope>
</reference>
<dbReference type="EMBL" id="CAJOBP010008532">
    <property type="protein sequence ID" value="CAF4536709.1"/>
    <property type="molecule type" value="Genomic_DNA"/>
</dbReference>
<evidence type="ECO:0000313" key="12">
    <source>
        <dbReference type="Proteomes" id="UP000663873"/>
    </source>
</evidence>
<feature type="transmembrane region" description="Helical" evidence="5">
    <location>
        <begin position="55"/>
        <end position="78"/>
    </location>
</feature>
<evidence type="ECO:0000259" key="6">
    <source>
        <dbReference type="PROSITE" id="PS50262"/>
    </source>
</evidence>
<evidence type="ECO:0000313" key="8">
    <source>
        <dbReference type="EMBL" id="CAF3431283.1"/>
    </source>
</evidence>
<dbReference type="PANTHER" id="PTHR46641">
    <property type="entry name" value="FMRFAMIDE RECEPTOR-RELATED"/>
    <property type="match status" value="1"/>
</dbReference>
<dbReference type="AlphaFoldDB" id="A0A818CCY4"/>
<evidence type="ECO:0000313" key="9">
    <source>
        <dbReference type="EMBL" id="CAF4474915.1"/>
    </source>
</evidence>
<dbReference type="PROSITE" id="PS50262">
    <property type="entry name" value="G_PROTEIN_RECEP_F1_2"/>
    <property type="match status" value="1"/>
</dbReference>
<dbReference type="SUPFAM" id="SSF81321">
    <property type="entry name" value="Family A G protein-coupled receptor-like"/>
    <property type="match status" value="1"/>
</dbReference>
<dbReference type="PANTHER" id="PTHR46641:SF2">
    <property type="entry name" value="FMRFAMIDE RECEPTOR"/>
    <property type="match status" value="1"/>
</dbReference>
<evidence type="ECO:0000256" key="3">
    <source>
        <dbReference type="ARBA" id="ARBA00022989"/>
    </source>
</evidence>
<dbReference type="EMBL" id="CAJOBO010002942">
    <property type="protein sequence ID" value="CAF4474915.1"/>
    <property type="molecule type" value="Genomic_DNA"/>
</dbReference>
<accession>A0A818CCY4</accession>
<keyword evidence="12" id="KW-1185">Reference proteome</keyword>
<dbReference type="GO" id="GO:0016020">
    <property type="term" value="C:membrane"/>
    <property type="evidence" value="ECO:0007669"/>
    <property type="project" value="UniProtKB-SubCell"/>
</dbReference>
<organism evidence="8 11">
    <name type="scientific">Rotaria socialis</name>
    <dbReference type="NCBI Taxonomy" id="392032"/>
    <lineage>
        <taxon>Eukaryota</taxon>
        <taxon>Metazoa</taxon>
        <taxon>Spiralia</taxon>
        <taxon>Gnathifera</taxon>
        <taxon>Rotifera</taxon>
        <taxon>Eurotatoria</taxon>
        <taxon>Bdelloidea</taxon>
        <taxon>Philodinida</taxon>
        <taxon>Philodinidae</taxon>
        <taxon>Rotaria</taxon>
    </lineage>
</organism>
<evidence type="ECO:0000256" key="5">
    <source>
        <dbReference type="SAM" id="Phobius"/>
    </source>
</evidence>
<proteinExistence type="predicted"/>
<dbReference type="Pfam" id="PF00001">
    <property type="entry name" value="7tm_1"/>
    <property type="match status" value="1"/>
</dbReference>
<evidence type="ECO:0000313" key="7">
    <source>
        <dbReference type="EMBL" id="CAF3428987.1"/>
    </source>
</evidence>
<feature type="domain" description="G-protein coupled receptors family 1 profile" evidence="6">
    <location>
        <begin position="36"/>
        <end position="301"/>
    </location>
</feature>
<dbReference type="EMBL" id="CAJNYD010002560">
    <property type="protein sequence ID" value="CAF3428987.1"/>
    <property type="molecule type" value="Genomic_DNA"/>
</dbReference>
<dbReference type="Proteomes" id="UP000663825">
    <property type="component" value="Unassembled WGS sequence"/>
</dbReference>
<dbReference type="Proteomes" id="UP000663873">
    <property type="component" value="Unassembled WGS sequence"/>
</dbReference>
<feature type="transmembrane region" description="Helical" evidence="5">
    <location>
        <begin position="277"/>
        <end position="301"/>
    </location>
</feature>
<feature type="transmembrane region" description="Helical" evidence="5">
    <location>
        <begin position="238"/>
        <end position="257"/>
    </location>
</feature>
<dbReference type="InterPro" id="IPR052954">
    <property type="entry name" value="GPCR-Ligand_Int"/>
</dbReference>
<feature type="transmembrane region" description="Helical" evidence="5">
    <location>
        <begin position="23"/>
        <end position="43"/>
    </location>
</feature>
<feature type="transmembrane region" description="Helical" evidence="5">
    <location>
        <begin position="185"/>
        <end position="207"/>
    </location>
</feature>
<comment type="caution">
    <text evidence="8">The sequence shown here is derived from an EMBL/GenBank/DDBJ whole genome shotgun (WGS) entry which is preliminary data.</text>
</comment>
<feature type="transmembrane region" description="Helical" evidence="5">
    <location>
        <begin position="139"/>
        <end position="159"/>
    </location>
</feature>
<dbReference type="Proteomes" id="UP000663851">
    <property type="component" value="Unassembled WGS sequence"/>
</dbReference>
<dbReference type="EMBL" id="CAJNXB010005598">
    <property type="protein sequence ID" value="CAF3431283.1"/>
    <property type="molecule type" value="Genomic_DNA"/>
</dbReference>
<comment type="subcellular location">
    <subcellularLocation>
        <location evidence="1">Membrane</location>
    </subcellularLocation>
</comment>
<dbReference type="Gene3D" id="1.20.1070.10">
    <property type="entry name" value="Rhodopsin 7-helix transmembrane proteins"/>
    <property type="match status" value="1"/>
</dbReference>